<gene>
    <name evidence="1" type="ORF">E5329_22375</name>
</gene>
<organism evidence="1 2">
    <name type="scientific">Petralouisia muris</name>
    <dbReference type="NCBI Taxonomy" id="3032872"/>
    <lineage>
        <taxon>Bacteria</taxon>
        <taxon>Bacillati</taxon>
        <taxon>Bacillota</taxon>
        <taxon>Clostridia</taxon>
        <taxon>Lachnospirales</taxon>
        <taxon>Lachnospiraceae</taxon>
        <taxon>Petralouisia</taxon>
    </lineage>
</organism>
<dbReference type="EMBL" id="SRYA01000067">
    <property type="protein sequence ID" value="TGY91164.1"/>
    <property type="molecule type" value="Genomic_DNA"/>
</dbReference>
<sequence length="279" mass="32391">MTIKEVEQITGLPRSNIRFYEKEKLISPIRNMSNGYREYSEEDIKTIKKIAYLRTLGISVEDIRRLSSKDINLYDVVKIQRQTLEQQLSELENAKLMCERMLLSGETIDYENLDIELYVADVKDYWNENRKVFKLDSVSFFYMWGGSIAWGILAVACLLVAVFSFGHLPAEIPIQWSSDGIISSLVDKKFIFAFPAACIIIRFLLRPFIWQWLKINIIDSDSVTDYITNCLCFIALSVEVFIILYVKEIMKYVIIILFIDTVVLIGLLLMAAYKATRKR</sequence>
<keyword evidence="2" id="KW-1185">Reference proteome</keyword>
<evidence type="ECO:0000313" key="2">
    <source>
        <dbReference type="Proteomes" id="UP000304953"/>
    </source>
</evidence>
<evidence type="ECO:0000313" key="1">
    <source>
        <dbReference type="EMBL" id="TGY91164.1"/>
    </source>
</evidence>
<name>A0AC61RQ85_9FIRM</name>
<proteinExistence type="predicted"/>
<reference evidence="1" key="1">
    <citation type="submission" date="2019-04" db="EMBL/GenBank/DDBJ databases">
        <title>Microbes associate with the intestines of laboratory mice.</title>
        <authorList>
            <person name="Navarre W."/>
            <person name="Wong E."/>
            <person name="Huang K."/>
            <person name="Tropini C."/>
            <person name="Ng K."/>
            <person name="Yu B."/>
        </authorList>
    </citation>
    <scope>NUCLEOTIDE SEQUENCE</scope>
    <source>
        <strain evidence="1">NM01_1-7b</strain>
    </source>
</reference>
<comment type="caution">
    <text evidence="1">The sequence shown here is derived from an EMBL/GenBank/DDBJ whole genome shotgun (WGS) entry which is preliminary data.</text>
</comment>
<protein>
    <submittedName>
        <fullName evidence="1">MerR family transcriptional regulator</fullName>
    </submittedName>
</protein>
<accession>A0AC61RQ85</accession>
<dbReference type="Proteomes" id="UP000304953">
    <property type="component" value="Unassembled WGS sequence"/>
</dbReference>